<comment type="caution">
    <text evidence="2">The sequence shown here is derived from an EMBL/GenBank/DDBJ whole genome shotgun (WGS) entry which is preliminary data.</text>
</comment>
<dbReference type="Gene3D" id="1.10.3210.10">
    <property type="entry name" value="Hypothetical protein af1432"/>
    <property type="match status" value="1"/>
</dbReference>
<reference evidence="2" key="1">
    <citation type="submission" date="2021-01" db="EMBL/GenBank/DDBJ databases">
        <title>Genomic Encyclopedia of Type Strains, Phase IV (KMG-IV): sequencing the most valuable type-strain genomes for metagenomic binning, comparative biology and taxonomic classification.</title>
        <authorList>
            <person name="Goeker M."/>
        </authorList>
    </citation>
    <scope>NUCLEOTIDE SEQUENCE</scope>
    <source>
        <strain evidence="2">DSM 23230</strain>
    </source>
</reference>
<protein>
    <submittedName>
        <fullName evidence="2">HD-GYP domain-containing protein (C-di-GMP phosphodiesterase class II)</fullName>
    </submittedName>
</protein>
<dbReference type="PANTHER" id="PTHR43155:SF2">
    <property type="entry name" value="CYCLIC DI-GMP PHOSPHODIESTERASE PA4108"/>
    <property type="match status" value="1"/>
</dbReference>
<feature type="domain" description="HD-GYP" evidence="1">
    <location>
        <begin position="105"/>
        <end position="301"/>
    </location>
</feature>
<accession>A0A938XVV1</accession>
<dbReference type="AlphaFoldDB" id="A0A938XVV1"/>
<name>A0A938XVV1_9FIRM</name>
<dbReference type="CDD" id="cd00077">
    <property type="entry name" value="HDc"/>
    <property type="match status" value="1"/>
</dbReference>
<dbReference type="InterPro" id="IPR003607">
    <property type="entry name" value="HD/PDEase_dom"/>
</dbReference>
<evidence type="ECO:0000313" key="3">
    <source>
        <dbReference type="Proteomes" id="UP000774000"/>
    </source>
</evidence>
<proteinExistence type="predicted"/>
<dbReference type="SMART" id="SM00471">
    <property type="entry name" value="HDc"/>
    <property type="match status" value="1"/>
</dbReference>
<dbReference type="Proteomes" id="UP000774000">
    <property type="component" value="Unassembled WGS sequence"/>
</dbReference>
<dbReference type="Pfam" id="PF13487">
    <property type="entry name" value="HD_5"/>
    <property type="match status" value="1"/>
</dbReference>
<dbReference type="RefSeq" id="WP_204700913.1">
    <property type="nucleotide sequence ID" value="NZ_JAFBDQ010000004.1"/>
</dbReference>
<dbReference type="PROSITE" id="PS51832">
    <property type="entry name" value="HD_GYP"/>
    <property type="match status" value="1"/>
</dbReference>
<dbReference type="SUPFAM" id="SSF109604">
    <property type="entry name" value="HD-domain/PDEase-like"/>
    <property type="match status" value="1"/>
</dbReference>
<evidence type="ECO:0000313" key="2">
    <source>
        <dbReference type="EMBL" id="MBM7556200.1"/>
    </source>
</evidence>
<gene>
    <name evidence="2" type="ORF">JOC47_001036</name>
</gene>
<sequence>MRLIHVKNLSPDMKLAKPIYDDDNNLLVNIHCKNIHKYKERLLNLGIKHIYIEDEKSENIEVENVVSSDLKRKCESAIRDTFSNIKEDKKINVKEITQNIKNLVDEILNNKNVLVNLIDIKSTDSYTFQHSVNVATLSVILANSLNYNRKQLVKIGTGAILHDVGKLAIPEEILKKPSKLNNQEYKIIKEHPSLGYKNTKNNHQISPLSRVIILYHHEQVNGEGYPDGLVKEDIHEFARLVSVADVFDALTSDRCYRDRWSARKAIDFLISKSGTKFDTEFVREFMKNIAIFPNGTAVKLNTGQKALIKEQNKEAPARPVIKIITDEQGNELDEYKTINLMNKLNIVIENELT</sequence>
<evidence type="ECO:0000259" key="1">
    <source>
        <dbReference type="PROSITE" id="PS51832"/>
    </source>
</evidence>
<dbReference type="InterPro" id="IPR037522">
    <property type="entry name" value="HD_GYP_dom"/>
</dbReference>
<keyword evidence="3" id="KW-1185">Reference proteome</keyword>
<organism evidence="2 3">
    <name type="scientific">Halanaerobacter jeridensis</name>
    <dbReference type="NCBI Taxonomy" id="706427"/>
    <lineage>
        <taxon>Bacteria</taxon>
        <taxon>Bacillati</taxon>
        <taxon>Bacillota</taxon>
        <taxon>Clostridia</taxon>
        <taxon>Halanaerobiales</taxon>
        <taxon>Halobacteroidaceae</taxon>
        <taxon>Halanaerobacter</taxon>
    </lineage>
</organism>
<dbReference type="EMBL" id="JAFBDQ010000004">
    <property type="protein sequence ID" value="MBM7556200.1"/>
    <property type="molecule type" value="Genomic_DNA"/>
</dbReference>
<dbReference type="PANTHER" id="PTHR43155">
    <property type="entry name" value="CYCLIC DI-GMP PHOSPHODIESTERASE PA4108-RELATED"/>
    <property type="match status" value="1"/>
</dbReference>